<evidence type="ECO:0000313" key="10">
    <source>
        <dbReference type="EMBL" id="MCB7282356.1"/>
    </source>
</evidence>
<dbReference type="Proteomes" id="UP000283833">
    <property type="component" value="Unassembled WGS sequence"/>
</dbReference>
<reference evidence="22 23" key="1">
    <citation type="submission" date="2018-08" db="EMBL/GenBank/DDBJ databases">
        <title>A genome reference for cultivated species of the human gut microbiota.</title>
        <authorList>
            <person name="Zou Y."/>
            <person name="Xue W."/>
            <person name="Luo G."/>
        </authorList>
    </citation>
    <scope>NUCLEOTIDE SEQUENCE [LARGE SCALE GENOMIC DNA]</scope>
    <source>
        <strain evidence="18 27">AF14-8</strain>
        <strain evidence="17 25">AF18-14</strain>
        <strain evidence="21 28">AF39-8AT</strain>
        <strain evidence="20 26">AM09-18</strain>
        <strain evidence="19 24">AM30-40</strain>
        <strain evidence="16 23">OM08-13BH</strain>
        <strain evidence="15 22">TM05-16</strain>
    </source>
</reference>
<dbReference type="EMBL" id="WDAL01000022">
    <property type="protein sequence ID" value="KAB6634707.1"/>
    <property type="molecule type" value="Genomic_DNA"/>
</dbReference>
<evidence type="ECO:0000313" key="24">
    <source>
        <dbReference type="Proteomes" id="UP000283429"/>
    </source>
</evidence>
<evidence type="ECO:0000313" key="1">
    <source>
        <dbReference type="EMBL" id="KAB3567931.1"/>
    </source>
</evidence>
<dbReference type="Proteomes" id="UP001199363">
    <property type="component" value="Unassembled WGS sequence"/>
</dbReference>
<dbReference type="Proteomes" id="UP001210999">
    <property type="component" value="Unassembled WGS sequence"/>
</dbReference>
<dbReference type="Proteomes" id="UP000470777">
    <property type="component" value="Unassembled WGS sequence"/>
</dbReference>
<dbReference type="AlphaFoldDB" id="A0A396F3S1"/>
<dbReference type="Proteomes" id="UP001201179">
    <property type="component" value="Unassembled WGS sequence"/>
</dbReference>
<evidence type="ECO:0000313" key="19">
    <source>
        <dbReference type="EMBL" id="RHD70315.1"/>
    </source>
</evidence>
<reference evidence="29 30" key="2">
    <citation type="journal article" date="2019" name="Nat. Med.">
        <title>A library of human gut bacterial isolates paired with longitudinal multiomics data enables mechanistic microbiome research.</title>
        <authorList>
            <person name="Poyet M."/>
            <person name="Groussin M."/>
            <person name="Gibbons S.M."/>
            <person name="Avila-Pacheco J."/>
            <person name="Jiang X."/>
            <person name="Kearney S.M."/>
            <person name="Perrotta A.R."/>
            <person name="Berdy B."/>
            <person name="Zhao S."/>
            <person name="Lieberman T.D."/>
            <person name="Swanson P.K."/>
            <person name="Smith M."/>
            <person name="Roesemann S."/>
            <person name="Alexander J.E."/>
            <person name="Rich S.A."/>
            <person name="Livny J."/>
            <person name="Vlamakis H."/>
            <person name="Clish C."/>
            <person name="Bullock K."/>
            <person name="Deik A."/>
            <person name="Scott J."/>
            <person name="Pierce K.A."/>
            <person name="Xavier R.J."/>
            <person name="Alm E.J."/>
        </authorList>
    </citation>
    <scope>NUCLEOTIDE SEQUENCE [LARGE SCALE GENOMIC DNA]</scope>
    <source>
        <strain evidence="5 33">BIOML-A140</strain>
        <strain evidence="4 37">BIOML-A141</strain>
        <strain evidence="1 29">BIOML-A73</strain>
        <strain evidence="9 30">BIOML-A82</strain>
        <strain evidence="8 35">BIOML-A85</strain>
        <strain evidence="2 34">BIOML-A9</strain>
        <strain evidence="7 36">BIOML-A93</strain>
        <strain evidence="6 31">BIOML-A98</strain>
    </source>
</reference>
<dbReference type="EMBL" id="WCZY01000024">
    <property type="protein sequence ID" value="KAB6690158.1"/>
    <property type="molecule type" value="Genomic_DNA"/>
</dbReference>
<reference evidence="11" key="6">
    <citation type="submission" date="2022-01" db="EMBL/GenBank/DDBJ databases">
        <authorList>
            <person name="Mingchao X."/>
        </authorList>
    </citation>
    <scope>NUCLEOTIDE SEQUENCE</scope>
    <source>
        <strain evidence="11">Bv4372</strain>
    </source>
</reference>
<dbReference type="Proteomes" id="UP000285379">
    <property type="component" value="Unassembled WGS sequence"/>
</dbReference>
<evidence type="ECO:0000313" key="20">
    <source>
        <dbReference type="EMBL" id="RHJ69069.1"/>
    </source>
</evidence>
<dbReference type="Proteomes" id="UP000433382">
    <property type="component" value="Unassembled WGS sequence"/>
</dbReference>
<evidence type="ECO:0000313" key="7">
    <source>
        <dbReference type="EMBL" id="KAB6657089.1"/>
    </source>
</evidence>
<dbReference type="Proteomes" id="UP000260640">
    <property type="component" value="Unassembled WGS sequence"/>
</dbReference>
<dbReference type="EMBL" id="JAKKWZ010000017">
    <property type="protein sequence ID" value="MCG0340383.1"/>
    <property type="molecule type" value="Genomic_DNA"/>
</dbReference>
<dbReference type="Proteomes" id="UP000483142">
    <property type="component" value="Unassembled WGS sequence"/>
</dbReference>
<dbReference type="EMBL" id="QROB01000022">
    <property type="protein sequence ID" value="RHK85547.1"/>
    <property type="molecule type" value="Genomic_DNA"/>
</dbReference>
<evidence type="ECO:0000313" key="38">
    <source>
        <dbReference type="Proteomes" id="UP000555193"/>
    </source>
</evidence>
<evidence type="ECO:0000313" key="27">
    <source>
        <dbReference type="Proteomes" id="UP000285379"/>
    </source>
</evidence>
<accession>A0A396F3S1</accession>
<protein>
    <submittedName>
        <fullName evidence="18">Uncharacterized protein</fullName>
    </submittedName>
</protein>
<evidence type="ECO:0000313" key="6">
    <source>
        <dbReference type="EMBL" id="KAB6634707.1"/>
    </source>
</evidence>
<evidence type="ECO:0000313" key="11">
    <source>
        <dbReference type="EMBL" id="MCG0340383.1"/>
    </source>
</evidence>
<dbReference type="Proteomes" id="UP001181258">
    <property type="component" value="Unassembled WGS sequence"/>
</dbReference>
<dbReference type="EMBL" id="WDAG01000024">
    <property type="protein sequence ID" value="KAB6657089.1"/>
    <property type="molecule type" value="Genomic_DNA"/>
</dbReference>
<dbReference type="EMBL" id="WCZM01000022">
    <property type="protein sequence ID" value="KAB3567931.1"/>
    <property type="molecule type" value="Genomic_DNA"/>
</dbReference>
<evidence type="ECO:0000313" key="28">
    <source>
        <dbReference type="Proteomes" id="UP000286392"/>
    </source>
</evidence>
<dbReference type="Proteomes" id="UP000468344">
    <property type="component" value="Unassembled WGS sequence"/>
</dbReference>
<dbReference type="Proteomes" id="UP000555193">
    <property type="component" value="Unassembled WGS sequence"/>
</dbReference>
<dbReference type="EMBL" id="QRYT01000069">
    <property type="protein sequence ID" value="RGV03845.1"/>
    <property type="molecule type" value="Genomic_DNA"/>
</dbReference>
<dbReference type="Proteomes" id="UP000462015">
    <property type="component" value="Unassembled WGS sequence"/>
</dbReference>
<dbReference type="EMBL" id="QRXI01000038">
    <property type="protein sequence ID" value="RGT87199.1"/>
    <property type="molecule type" value="Genomic_DNA"/>
</dbReference>
<evidence type="ECO:0000313" key="5">
    <source>
        <dbReference type="EMBL" id="KAB6475241.1"/>
    </source>
</evidence>
<dbReference type="Proteomes" id="UP000286392">
    <property type="component" value="Unassembled WGS sequence"/>
</dbReference>
<dbReference type="EMBL" id="WDBZ01000024">
    <property type="protein sequence ID" value="KAB6452092.1"/>
    <property type="molecule type" value="Genomic_DNA"/>
</dbReference>
<proteinExistence type="predicted"/>
<evidence type="ECO:0000313" key="26">
    <source>
        <dbReference type="Proteomes" id="UP000283958"/>
    </source>
</evidence>
<reference evidence="12" key="7">
    <citation type="submission" date="2023-01" db="EMBL/GenBank/DDBJ databases">
        <title>Human gut microbiome strain richness.</title>
        <authorList>
            <person name="Chen-Liaw A."/>
        </authorList>
    </citation>
    <scope>NUCLEOTIDE SEQUENCE</scope>
    <source>
        <strain evidence="12">H9_m1001271B151109d0_201107</strain>
    </source>
</reference>
<dbReference type="EMBL" id="JAJCQG010000051">
    <property type="protein sequence ID" value="MCB7282356.1"/>
    <property type="molecule type" value="Genomic_DNA"/>
</dbReference>
<evidence type="ECO:0000313" key="15">
    <source>
        <dbReference type="EMBL" id="RGJ88405.1"/>
    </source>
</evidence>
<evidence type="ECO:0000313" key="23">
    <source>
        <dbReference type="Proteomes" id="UP000261003"/>
    </source>
</evidence>
<dbReference type="EMBL" id="QRMN01000093">
    <property type="protein sequence ID" value="RHJ69069.1"/>
    <property type="molecule type" value="Genomic_DNA"/>
</dbReference>
<evidence type="ECO:0000313" key="17">
    <source>
        <dbReference type="EMBL" id="RGT87199.1"/>
    </source>
</evidence>
<sequence>MAISINDRQLITQFITNTQNLNVNLPTNGGGCANLVRGIIEQATGKRISVNPFGASLESMIQKINTYHDLAKCNNGDILYFVHLPNAAVNLHQTIHYAIFCNVNNAGVQKNVIGINGLADLSFSPTAYHGVVASVISPGNFNGVGQVIYDTVAFPNILGELYVIDYELI</sequence>
<evidence type="ECO:0000313" key="8">
    <source>
        <dbReference type="EMBL" id="KAB6690158.1"/>
    </source>
</evidence>
<comment type="caution">
    <text evidence="18">The sequence shown here is derived from an EMBL/GenBank/DDBJ whole genome shotgun (WGS) entry which is preliminary data.</text>
</comment>
<organism evidence="18 27">
    <name type="scientific">Phocaeicola vulgatus</name>
    <name type="common">Bacteroides vulgatus</name>
    <dbReference type="NCBI Taxonomy" id="821"/>
    <lineage>
        <taxon>Bacteria</taxon>
        <taxon>Pseudomonadati</taxon>
        <taxon>Bacteroidota</taxon>
        <taxon>Bacteroidia</taxon>
        <taxon>Bacteroidales</taxon>
        <taxon>Bacteroidaceae</taxon>
        <taxon>Phocaeicola</taxon>
    </lineage>
</organism>
<evidence type="ECO:0000313" key="35">
    <source>
        <dbReference type="Proteomes" id="UP000470777"/>
    </source>
</evidence>
<name>A0A396F3S1_PHOVU</name>
<reference evidence="3 32" key="3">
    <citation type="submission" date="2019-10" db="EMBL/GenBank/DDBJ databases">
        <title>Genome Sequence and Assembly of iSURF_14.</title>
        <authorList>
            <person name="Wucher B.R."/>
            <person name="Ruoff K.L."/>
            <person name="Price C.E."/>
            <person name="Valls R.R."/>
            <person name="O'Toole G.A."/>
        </authorList>
    </citation>
    <scope>NUCLEOTIDE SEQUENCE [LARGE SCALE GENOMIC DNA]</scope>
    <source>
        <strain evidence="3 32">ANK132K_3B</strain>
    </source>
</reference>
<dbReference type="EMBL" id="WCIF01000037">
    <property type="protein sequence ID" value="KAB5433249.1"/>
    <property type="molecule type" value="Genomic_DNA"/>
</dbReference>
<evidence type="ECO:0000313" key="3">
    <source>
        <dbReference type="EMBL" id="KAB5433249.1"/>
    </source>
</evidence>
<dbReference type="Proteomes" id="UP000437380">
    <property type="component" value="Unassembled WGS sequence"/>
</dbReference>
<reference evidence="10" key="5">
    <citation type="submission" date="2021-10" db="EMBL/GenBank/DDBJ databases">
        <title>Collection of gut derived symbiotic bacterial strains cultured from healthy donors.</title>
        <authorList>
            <person name="Lin H."/>
            <person name="Littmann E."/>
            <person name="Kohout C."/>
            <person name="Pamer E.G."/>
        </authorList>
    </citation>
    <scope>NUCLEOTIDE SEQUENCE</scope>
    <source>
        <strain evidence="10">DFI.1.167</strain>
    </source>
</reference>
<dbReference type="EMBL" id="JAQKEI010000019">
    <property type="protein sequence ID" value="MDB0852705.1"/>
    <property type="molecule type" value="Genomic_DNA"/>
</dbReference>
<evidence type="ECO:0000313" key="18">
    <source>
        <dbReference type="EMBL" id="RGV03845.1"/>
    </source>
</evidence>
<evidence type="ECO:0000313" key="13">
    <source>
        <dbReference type="EMBL" id="MDU0247243.1"/>
    </source>
</evidence>
<reference evidence="13" key="8">
    <citation type="submission" date="2023-10" db="EMBL/GenBank/DDBJ databases">
        <title>Genome of potential pathogenic bacteria in Crohn's disease.</title>
        <authorList>
            <person name="Rodriguez-Palacios A."/>
        </authorList>
    </citation>
    <scope>NUCLEOTIDE SEQUENCE</scope>
    <source>
        <strain evidence="13">CavFT-hAR107</strain>
    </source>
</reference>
<dbReference type="EMBL" id="JAWDHD010000002">
    <property type="protein sequence ID" value="MDU0247243.1"/>
    <property type="molecule type" value="Genomic_DNA"/>
</dbReference>
<evidence type="ECO:0000313" key="29">
    <source>
        <dbReference type="Proteomes" id="UP000433382"/>
    </source>
</evidence>
<evidence type="ECO:0000313" key="33">
    <source>
        <dbReference type="Proteomes" id="UP000468344"/>
    </source>
</evidence>
<evidence type="ECO:0000313" key="25">
    <source>
        <dbReference type="Proteomes" id="UP000283833"/>
    </source>
</evidence>
<gene>
    <name evidence="21" type="ORF">DW043_14890</name>
    <name evidence="20" type="ORF">DW105_21655</name>
    <name evidence="19" type="ORF">DW783_22930</name>
    <name evidence="18" type="ORF">DWW27_20215</name>
    <name evidence="17" type="ORF">DWX04_19780</name>
    <name evidence="16" type="ORF">DXC16_14010</name>
    <name evidence="15" type="ORF">DXD46_09015</name>
    <name evidence="3" type="ORF">F9Z94_20195</name>
    <name evidence="2" type="ORF">GAS37_21265</name>
    <name evidence="1" type="ORF">GAY01_14825</name>
    <name evidence="6" type="ORF">GAY12_12035</name>
    <name evidence="9" type="ORF">GAY17_16925</name>
    <name evidence="5" type="ORF">GAZ06_15720</name>
    <name evidence="4" type="ORF">GAZ09_12635</name>
    <name evidence="7" type="ORF">GAZ76_17445</name>
    <name evidence="8" type="ORF">GAZ92_15815</name>
    <name evidence="14" type="ORF">HKQ54_10885</name>
    <name evidence="11" type="ORF">L4X52_10365</name>
    <name evidence="10" type="ORF">LI282_15095</name>
    <name evidence="12" type="ORF">PL594_14465</name>
    <name evidence="13" type="ORF">RVY68_00645</name>
</gene>
<dbReference type="Proteomes" id="UP000283958">
    <property type="component" value="Unassembled WGS sequence"/>
</dbReference>
<dbReference type="EMBL" id="JABDSH010000077">
    <property type="protein sequence ID" value="NMW36628.1"/>
    <property type="molecule type" value="Genomic_DNA"/>
</dbReference>
<dbReference type="EMBL" id="QSPP01000020">
    <property type="protein sequence ID" value="RGJ88405.1"/>
    <property type="molecule type" value="Genomic_DNA"/>
</dbReference>
<evidence type="ECO:0000313" key="21">
    <source>
        <dbReference type="EMBL" id="RHK85547.1"/>
    </source>
</evidence>
<dbReference type="GeneID" id="69483949"/>
<dbReference type="Proteomes" id="UP000470332">
    <property type="component" value="Unassembled WGS sequence"/>
</dbReference>
<evidence type="ECO:0000313" key="36">
    <source>
        <dbReference type="Proteomes" id="UP000470952"/>
    </source>
</evidence>
<evidence type="ECO:0000313" key="37">
    <source>
        <dbReference type="Proteomes" id="UP000483142"/>
    </source>
</evidence>
<dbReference type="Proteomes" id="UP000470952">
    <property type="component" value="Unassembled WGS sequence"/>
</dbReference>
<evidence type="ECO:0000313" key="16">
    <source>
        <dbReference type="EMBL" id="RGM42717.1"/>
    </source>
</evidence>
<dbReference type="EMBL" id="WCXA01000067">
    <property type="protein sequence ID" value="KAB3854082.1"/>
    <property type="molecule type" value="Genomic_DNA"/>
</dbReference>
<evidence type="ECO:0000313" key="30">
    <source>
        <dbReference type="Proteomes" id="UP000437380"/>
    </source>
</evidence>
<evidence type="ECO:0000313" key="14">
    <source>
        <dbReference type="EMBL" id="NMW36628.1"/>
    </source>
</evidence>
<evidence type="ECO:0000313" key="31">
    <source>
        <dbReference type="Proteomes" id="UP000462015"/>
    </source>
</evidence>
<dbReference type="EMBL" id="WDBY01000034">
    <property type="protein sequence ID" value="KAB6475241.1"/>
    <property type="molecule type" value="Genomic_DNA"/>
</dbReference>
<dbReference type="Proteomes" id="UP000283429">
    <property type="component" value="Unassembled WGS sequence"/>
</dbReference>
<evidence type="ECO:0000313" key="4">
    <source>
        <dbReference type="EMBL" id="KAB6452092.1"/>
    </source>
</evidence>
<dbReference type="EMBL" id="QSJM01000121">
    <property type="protein sequence ID" value="RHD70315.1"/>
    <property type="molecule type" value="Genomic_DNA"/>
</dbReference>
<evidence type="ECO:0000313" key="22">
    <source>
        <dbReference type="Proteomes" id="UP000260640"/>
    </source>
</evidence>
<evidence type="ECO:0000313" key="34">
    <source>
        <dbReference type="Proteomes" id="UP000470332"/>
    </source>
</evidence>
<reference evidence="14 38" key="4">
    <citation type="submission" date="2020-04" db="EMBL/GenBank/DDBJ databases">
        <title>A novel gut-associated lysogenic phage, Bacteroides phage BV01, alters the host transcriptome and bile acid metabolism in Bacteroides vulgatus.</title>
        <authorList>
            <person name="Campbell D.E."/>
            <person name="Ly L."/>
            <person name="Ridlon J.M."/>
            <person name="Hsiao A."/>
            <person name="Degnan P.H."/>
        </authorList>
    </citation>
    <scope>NUCLEOTIDE SEQUENCE [LARGE SCALE GENOMIC DNA]</scope>
    <source>
        <strain evidence="14 38">VPI-4506</strain>
    </source>
</reference>
<evidence type="ECO:0000313" key="12">
    <source>
        <dbReference type="EMBL" id="MDB0852705.1"/>
    </source>
</evidence>
<dbReference type="Proteomes" id="UP000462885">
    <property type="component" value="Unassembled WGS sequence"/>
</dbReference>
<dbReference type="EMBL" id="QSTG01000024">
    <property type="protein sequence ID" value="RGM42717.1"/>
    <property type="molecule type" value="Genomic_DNA"/>
</dbReference>
<dbReference type="RefSeq" id="WP_007569216.1">
    <property type="nucleotide sequence ID" value="NZ_BAABYE010000002.1"/>
</dbReference>
<evidence type="ECO:0000313" key="2">
    <source>
        <dbReference type="EMBL" id="KAB3854082.1"/>
    </source>
</evidence>
<dbReference type="EMBL" id="WCZV01000025">
    <property type="protein sequence ID" value="KAB6697668.1"/>
    <property type="molecule type" value="Genomic_DNA"/>
</dbReference>
<evidence type="ECO:0000313" key="32">
    <source>
        <dbReference type="Proteomes" id="UP000462885"/>
    </source>
</evidence>
<evidence type="ECO:0000313" key="9">
    <source>
        <dbReference type="EMBL" id="KAB6697668.1"/>
    </source>
</evidence>
<dbReference type="Proteomes" id="UP000261003">
    <property type="component" value="Unassembled WGS sequence"/>
</dbReference>